<comment type="caution">
    <text evidence="2">The sequence shown here is derived from an EMBL/GenBank/DDBJ whole genome shotgun (WGS) entry which is preliminary data.</text>
</comment>
<sequence>VDDFKIEPHPRNAAGSKTRFCAYEDYTTDLPPPKQPAPAATSRPKPKTTNPPWFPFKTRKDFEFAELMQDAGVNTKQLDAIVLLINKIVKNPEEFTFQDGQHVSDTWKAATTAHGHGLKEVEVEAEYDGEIIKFPVWRMDTEKWMLDILYSPALRSKLRFDAERLFQHDGEKFVRFYNEPWTANRWWKVQDLLPANGAPFAIIFYADKTKLSSMGTKKGYPVYVCCANLPAHIRHSEEFRGRIMVGWLPIVPEDSDKSGKKFVDFKRIIWHAAVTKIFEALKKWAESGLFYIDAWGIERLLFPIIFIISSDFEEQCVIAAIRGMGADFPCPVCLIPKDELPGLGKAFPVRTTVEMREVYQRAQSADTLAERNTILQAVGLWDVENTFWSFGHTDVYSAPGWDRLHAYHGGLFRKHILQELLSMIEKDRGSTSLIEAQLDETPRWRDLSHFSHISQFNEFSDGRKYEDLSKATVLHYQVLIFATHNLYDPGEMRGYRWLLLLRSYMELDLWTSLIDHSEVTLQLGREELLRFEAVRQDYVEVHPEKKWDFPKAHSHAHVFDDIEDKGVTLNYNTKGFEKMHGDAKTYYNRSNFRDLEKLLARFSHEHLAASMIRTEIDRYDEATALAAQAEELPQAGEVEWVSTGSPVKGVPLSGLATHAIEDYAGVFTNLRSKLARRLAYDLGLRNPVSIPANQTVTAYKYIKANYISLEDSHIATDFLRVNQDFFNRPCYDCALISVGDDAFMIGRIISVFDILLETEGKSFSYKLVIPMDKALRRDAKSRTNQSRCEELRLKQLRSRDLKDSVLVPVASIVRGALVVRDWGIPDGCDDQYIVMDGVDADFFLRMRLQGLGDRLVTRTNREIFV</sequence>
<dbReference type="OrthoDB" id="3239511at2759"/>
<dbReference type="Proteomes" id="UP000298030">
    <property type="component" value="Unassembled WGS sequence"/>
</dbReference>
<proteinExistence type="predicted"/>
<dbReference type="InterPro" id="IPR041078">
    <property type="entry name" value="Plavaka"/>
</dbReference>
<protein>
    <submittedName>
        <fullName evidence="2">Uncharacterized protein</fullName>
    </submittedName>
</protein>
<name>A0A4Y7TAH4_COPMI</name>
<reference evidence="2 3" key="1">
    <citation type="journal article" date="2019" name="Nat. Ecol. Evol.">
        <title>Megaphylogeny resolves global patterns of mushroom evolution.</title>
        <authorList>
            <person name="Varga T."/>
            <person name="Krizsan K."/>
            <person name="Foldi C."/>
            <person name="Dima B."/>
            <person name="Sanchez-Garcia M."/>
            <person name="Sanchez-Ramirez S."/>
            <person name="Szollosi G.J."/>
            <person name="Szarkandi J.G."/>
            <person name="Papp V."/>
            <person name="Albert L."/>
            <person name="Andreopoulos W."/>
            <person name="Angelini C."/>
            <person name="Antonin V."/>
            <person name="Barry K.W."/>
            <person name="Bougher N.L."/>
            <person name="Buchanan P."/>
            <person name="Buyck B."/>
            <person name="Bense V."/>
            <person name="Catcheside P."/>
            <person name="Chovatia M."/>
            <person name="Cooper J."/>
            <person name="Damon W."/>
            <person name="Desjardin D."/>
            <person name="Finy P."/>
            <person name="Geml J."/>
            <person name="Haridas S."/>
            <person name="Hughes K."/>
            <person name="Justo A."/>
            <person name="Karasinski D."/>
            <person name="Kautmanova I."/>
            <person name="Kiss B."/>
            <person name="Kocsube S."/>
            <person name="Kotiranta H."/>
            <person name="LaButti K.M."/>
            <person name="Lechner B.E."/>
            <person name="Liimatainen K."/>
            <person name="Lipzen A."/>
            <person name="Lukacs Z."/>
            <person name="Mihaltcheva S."/>
            <person name="Morgado L.N."/>
            <person name="Niskanen T."/>
            <person name="Noordeloos M.E."/>
            <person name="Ohm R.A."/>
            <person name="Ortiz-Santana B."/>
            <person name="Ovrebo C."/>
            <person name="Racz N."/>
            <person name="Riley R."/>
            <person name="Savchenko A."/>
            <person name="Shiryaev A."/>
            <person name="Soop K."/>
            <person name="Spirin V."/>
            <person name="Szebenyi C."/>
            <person name="Tomsovsky M."/>
            <person name="Tulloss R.E."/>
            <person name="Uehling J."/>
            <person name="Grigoriev I.V."/>
            <person name="Vagvolgyi C."/>
            <person name="Papp T."/>
            <person name="Martin F.M."/>
            <person name="Miettinen O."/>
            <person name="Hibbett D.S."/>
            <person name="Nagy L.G."/>
        </authorList>
    </citation>
    <scope>NUCLEOTIDE SEQUENCE [LARGE SCALE GENOMIC DNA]</scope>
    <source>
        <strain evidence="2 3">FP101781</strain>
    </source>
</reference>
<dbReference type="EMBL" id="QPFP01000020">
    <property type="protein sequence ID" value="TEB31163.1"/>
    <property type="molecule type" value="Genomic_DNA"/>
</dbReference>
<evidence type="ECO:0000256" key="1">
    <source>
        <dbReference type="SAM" id="MobiDB-lite"/>
    </source>
</evidence>
<feature type="non-terminal residue" evidence="2">
    <location>
        <position position="1"/>
    </location>
</feature>
<dbReference type="STRING" id="71717.A0A4Y7TAH4"/>
<organism evidence="2 3">
    <name type="scientific">Coprinellus micaceus</name>
    <name type="common">Glistening ink-cap mushroom</name>
    <name type="synonym">Coprinus micaceus</name>
    <dbReference type="NCBI Taxonomy" id="71717"/>
    <lineage>
        <taxon>Eukaryota</taxon>
        <taxon>Fungi</taxon>
        <taxon>Dikarya</taxon>
        <taxon>Basidiomycota</taxon>
        <taxon>Agaricomycotina</taxon>
        <taxon>Agaricomycetes</taxon>
        <taxon>Agaricomycetidae</taxon>
        <taxon>Agaricales</taxon>
        <taxon>Agaricineae</taxon>
        <taxon>Psathyrellaceae</taxon>
        <taxon>Coprinellus</taxon>
    </lineage>
</organism>
<feature type="region of interest" description="Disordered" evidence="1">
    <location>
        <begin position="24"/>
        <end position="54"/>
    </location>
</feature>
<dbReference type="AlphaFoldDB" id="A0A4Y7TAH4"/>
<evidence type="ECO:0000313" key="2">
    <source>
        <dbReference type="EMBL" id="TEB31163.1"/>
    </source>
</evidence>
<dbReference type="Pfam" id="PF18759">
    <property type="entry name" value="Plavaka"/>
    <property type="match status" value="1"/>
</dbReference>
<keyword evidence="3" id="KW-1185">Reference proteome</keyword>
<accession>A0A4Y7TAH4</accession>
<gene>
    <name evidence="2" type="ORF">FA13DRAFT_1629677</name>
</gene>
<evidence type="ECO:0000313" key="3">
    <source>
        <dbReference type="Proteomes" id="UP000298030"/>
    </source>
</evidence>